<protein>
    <submittedName>
        <fullName evidence="3">SagB family peptide dehydrogenase</fullName>
    </submittedName>
</protein>
<dbReference type="RefSeq" id="WP_380024565.1">
    <property type="nucleotide sequence ID" value="NZ_JBHSHC010000028.1"/>
</dbReference>
<proteinExistence type="predicted"/>
<dbReference type="Proteomes" id="UP001596002">
    <property type="component" value="Unassembled WGS sequence"/>
</dbReference>
<name>A0ABV9PYI1_9BACL</name>
<dbReference type="NCBIfam" id="TIGR03605">
    <property type="entry name" value="antibiot_sagB"/>
    <property type="match status" value="1"/>
</dbReference>
<evidence type="ECO:0000259" key="2">
    <source>
        <dbReference type="PROSITE" id="PS51272"/>
    </source>
</evidence>
<comment type="caution">
    <text evidence="3">The sequence shown here is derived from an EMBL/GenBank/DDBJ whole genome shotgun (WGS) entry which is preliminary data.</text>
</comment>
<dbReference type="InterPro" id="IPR052544">
    <property type="entry name" value="Bacteriocin_Proc_Enz"/>
</dbReference>
<sequence length="386" mass="43179">MAVKETKKTQMTLLEFKHIEAPPIMNIFDFASNMPASVYLESTGVKLAEACYRSCILSETRFTSEEYLLNSRRSTIDMGLPLGVFAYAASGVLGSLVQRHLKEEEEHNVKDGTVKLPPYKNINTSLGAAIRSRRSVREMSGKKMSLQQLSNVLYYANGVSGEFDVSSEGENVLETESLGVKTVNPIRTAPSGGGLYPIYLYMIIRNTEKLEDGIYKYLPLTHSLKKVRIFDDRDDDTLRRITEFGNNIDSSKINVAIFYVYHLFENPRKYGDMGFSFALIEVGEIAQNIHLPGFDSIGLRDVGIVSGYDHNDFKPEQSISRVEFITLAVKTLELEPQSANLTFKDKDQIPAWANGYVQTAGIRGQFSSSEPTDFAGRDGDHFGKRS</sequence>
<dbReference type="PANTHER" id="PTHR43745">
    <property type="entry name" value="NITROREDUCTASE MJ1384-RELATED"/>
    <property type="match status" value="1"/>
</dbReference>
<dbReference type="Gene3D" id="3.40.109.10">
    <property type="entry name" value="NADH Oxidase"/>
    <property type="match status" value="1"/>
</dbReference>
<feature type="domain" description="SLH" evidence="2">
    <location>
        <begin position="265"/>
        <end position="342"/>
    </location>
</feature>
<accession>A0ABV9PYI1</accession>
<evidence type="ECO:0000256" key="1">
    <source>
        <dbReference type="SAM" id="MobiDB-lite"/>
    </source>
</evidence>
<dbReference type="Pfam" id="PF00881">
    <property type="entry name" value="Nitroreductase"/>
    <property type="match status" value="1"/>
</dbReference>
<dbReference type="EMBL" id="JBHSHC010000028">
    <property type="protein sequence ID" value="MFC4766668.1"/>
    <property type="molecule type" value="Genomic_DNA"/>
</dbReference>
<dbReference type="InterPro" id="IPR001119">
    <property type="entry name" value="SLH_dom"/>
</dbReference>
<feature type="region of interest" description="Disordered" evidence="1">
    <location>
        <begin position="365"/>
        <end position="386"/>
    </location>
</feature>
<dbReference type="PROSITE" id="PS51272">
    <property type="entry name" value="SLH"/>
    <property type="match status" value="1"/>
</dbReference>
<organism evidence="3 4">
    <name type="scientific">Effusibacillus consociatus</name>
    <dbReference type="NCBI Taxonomy" id="1117041"/>
    <lineage>
        <taxon>Bacteria</taxon>
        <taxon>Bacillati</taxon>
        <taxon>Bacillota</taxon>
        <taxon>Bacilli</taxon>
        <taxon>Bacillales</taxon>
        <taxon>Alicyclobacillaceae</taxon>
        <taxon>Effusibacillus</taxon>
    </lineage>
</organism>
<reference evidence="4" key="1">
    <citation type="journal article" date="2019" name="Int. J. Syst. Evol. Microbiol.">
        <title>The Global Catalogue of Microorganisms (GCM) 10K type strain sequencing project: providing services to taxonomists for standard genome sequencing and annotation.</title>
        <authorList>
            <consortium name="The Broad Institute Genomics Platform"/>
            <consortium name="The Broad Institute Genome Sequencing Center for Infectious Disease"/>
            <person name="Wu L."/>
            <person name="Ma J."/>
        </authorList>
    </citation>
    <scope>NUCLEOTIDE SEQUENCE [LARGE SCALE GENOMIC DNA]</scope>
    <source>
        <strain evidence="4">WYCCWR 12678</strain>
    </source>
</reference>
<evidence type="ECO:0000313" key="3">
    <source>
        <dbReference type="EMBL" id="MFC4766668.1"/>
    </source>
</evidence>
<dbReference type="CDD" id="cd02142">
    <property type="entry name" value="McbC_SagB-like_oxidoreductase"/>
    <property type="match status" value="1"/>
</dbReference>
<dbReference type="InterPro" id="IPR029479">
    <property type="entry name" value="Nitroreductase"/>
</dbReference>
<dbReference type="InterPro" id="IPR000415">
    <property type="entry name" value="Nitroreductase-like"/>
</dbReference>
<evidence type="ECO:0000313" key="4">
    <source>
        <dbReference type="Proteomes" id="UP001596002"/>
    </source>
</evidence>
<feature type="compositionally biased region" description="Basic and acidic residues" evidence="1">
    <location>
        <begin position="375"/>
        <end position="386"/>
    </location>
</feature>
<dbReference type="PANTHER" id="PTHR43745:SF2">
    <property type="entry name" value="NITROREDUCTASE MJ1384-RELATED"/>
    <property type="match status" value="1"/>
</dbReference>
<gene>
    <name evidence="3" type="ORF">ACFO8Q_04655</name>
</gene>
<keyword evidence="4" id="KW-1185">Reference proteome</keyword>
<dbReference type="InterPro" id="IPR020051">
    <property type="entry name" value="SagB-type_dehydrogenase"/>
</dbReference>
<dbReference type="SUPFAM" id="SSF55469">
    <property type="entry name" value="FMN-dependent nitroreductase-like"/>
    <property type="match status" value="1"/>
</dbReference>